<organism evidence="2 3">
    <name type="scientific">Fukomys damarensis</name>
    <name type="common">Damaraland mole rat</name>
    <name type="synonym">Cryptomys damarensis</name>
    <dbReference type="NCBI Taxonomy" id="885580"/>
    <lineage>
        <taxon>Eukaryota</taxon>
        <taxon>Metazoa</taxon>
        <taxon>Chordata</taxon>
        <taxon>Craniata</taxon>
        <taxon>Vertebrata</taxon>
        <taxon>Euteleostomi</taxon>
        <taxon>Mammalia</taxon>
        <taxon>Eutheria</taxon>
        <taxon>Euarchontoglires</taxon>
        <taxon>Glires</taxon>
        <taxon>Rodentia</taxon>
        <taxon>Hystricomorpha</taxon>
        <taxon>Bathyergidae</taxon>
        <taxon>Fukomys</taxon>
    </lineage>
</organism>
<dbReference type="EMBL" id="KN120773">
    <property type="protein sequence ID" value="KFO37608.1"/>
    <property type="molecule type" value="Genomic_DNA"/>
</dbReference>
<reference evidence="2 3" key="1">
    <citation type="submission" date="2013-11" db="EMBL/GenBank/DDBJ databases">
        <title>The Damaraland mole rat (Fukomys damarensis) genome and evolution of African mole rats.</title>
        <authorList>
            <person name="Gladyshev V.N."/>
            <person name="Fang X."/>
        </authorList>
    </citation>
    <scope>NUCLEOTIDE SEQUENCE [LARGE SCALE GENOMIC DNA]</scope>
    <source>
        <tissue evidence="2">Liver</tissue>
    </source>
</reference>
<protein>
    <submittedName>
        <fullName evidence="2">Uncharacterized protein</fullName>
    </submittedName>
</protein>
<gene>
    <name evidence="2" type="ORF">H920_00985</name>
</gene>
<evidence type="ECO:0000313" key="2">
    <source>
        <dbReference type="EMBL" id="KFO37608.1"/>
    </source>
</evidence>
<evidence type="ECO:0000313" key="3">
    <source>
        <dbReference type="Proteomes" id="UP000028990"/>
    </source>
</evidence>
<evidence type="ECO:0000256" key="1">
    <source>
        <dbReference type="SAM" id="MobiDB-lite"/>
    </source>
</evidence>
<feature type="region of interest" description="Disordered" evidence="1">
    <location>
        <begin position="1"/>
        <end position="59"/>
    </location>
</feature>
<keyword evidence="3" id="KW-1185">Reference proteome</keyword>
<accession>A0A091E4F8</accession>
<sequence>MLISSHGEEKEGKERHGKNEGWQGRDTLGEKEHRAGSPVLRKCGRHPVGDPELLKTYAR</sequence>
<feature type="compositionally biased region" description="Basic and acidic residues" evidence="1">
    <location>
        <begin position="1"/>
        <end position="19"/>
    </location>
</feature>
<dbReference type="AlphaFoldDB" id="A0A091E4F8"/>
<dbReference type="Proteomes" id="UP000028990">
    <property type="component" value="Unassembled WGS sequence"/>
</dbReference>
<proteinExistence type="predicted"/>
<name>A0A091E4F8_FUKDA</name>